<comment type="cofactor">
    <cofactor evidence="1">
        <name>heme b</name>
        <dbReference type="ChEBI" id="CHEBI:60344"/>
    </cofactor>
</comment>
<protein>
    <submittedName>
        <fullName evidence="11">Dyp-type peroxidase</fullName>
    </submittedName>
</protein>
<name>A0A6N9H5J2_9MICO</name>
<keyword evidence="2 11" id="KW-0575">Peroxidase</keyword>
<dbReference type="PROSITE" id="PS51318">
    <property type="entry name" value="TAT"/>
    <property type="match status" value="1"/>
</dbReference>
<dbReference type="GO" id="GO:0005829">
    <property type="term" value="C:cytosol"/>
    <property type="evidence" value="ECO:0007669"/>
    <property type="project" value="TreeGrafter"/>
</dbReference>
<dbReference type="PANTHER" id="PTHR30521:SF4">
    <property type="entry name" value="DEFERROCHELATASE"/>
    <property type="match status" value="1"/>
</dbReference>
<dbReference type="GO" id="GO:0046872">
    <property type="term" value="F:metal ion binding"/>
    <property type="evidence" value="ECO:0007669"/>
    <property type="project" value="UniProtKB-KW"/>
</dbReference>
<evidence type="ECO:0000256" key="3">
    <source>
        <dbReference type="ARBA" id="ARBA00022617"/>
    </source>
</evidence>
<evidence type="ECO:0000256" key="2">
    <source>
        <dbReference type="ARBA" id="ARBA00022559"/>
    </source>
</evidence>
<evidence type="ECO:0000256" key="5">
    <source>
        <dbReference type="ARBA" id="ARBA00022729"/>
    </source>
</evidence>
<keyword evidence="7" id="KW-0408">Iron</keyword>
<evidence type="ECO:0000256" key="6">
    <source>
        <dbReference type="ARBA" id="ARBA00023002"/>
    </source>
</evidence>
<dbReference type="InterPro" id="IPR048327">
    <property type="entry name" value="Dyp_perox_N"/>
</dbReference>
<evidence type="ECO:0000313" key="11">
    <source>
        <dbReference type="EMBL" id="MYM19338.1"/>
    </source>
</evidence>
<organism evidence="11 12">
    <name type="scientific">Brevibacterium rongguiense</name>
    <dbReference type="NCBI Taxonomy" id="2695267"/>
    <lineage>
        <taxon>Bacteria</taxon>
        <taxon>Bacillati</taxon>
        <taxon>Actinomycetota</taxon>
        <taxon>Actinomycetes</taxon>
        <taxon>Micrococcales</taxon>
        <taxon>Brevibacteriaceae</taxon>
        <taxon>Brevibacterium</taxon>
    </lineage>
</organism>
<feature type="domain" description="Dyp-type peroxidase C-terminal" evidence="10">
    <location>
        <begin position="226"/>
        <end position="404"/>
    </location>
</feature>
<dbReference type="InterPro" id="IPR011008">
    <property type="entry name" value="Dimeric_a/b-barrel"/>
</dbReference>
<evidence type="ECO:0000256" key="1">
    <source>
        <dbReference type="ARBA" id="ARBA00001970"/>
    </source>
</evidence>
<dbReference type="AlphaFoldDB" id="A0A6N9H5J2"/>
<dbReference type="PANTHER" id="PTHR30521">
    <property type="entry name" value="DEFERROCHELATASE/PEROXIDASE"/>
    <property type="match status" value="1"/>
</dbReference>
<dbReference type="Pfam" id="PF20628">
    <property type="entry name" value="Dyp_perox_C"/>
    <property type="match status" value="1"/>
</dbReference>
<gene>
    <name evidence="11" type="ORF">GSY69_04970</name>
</gene>
<sequence length="417" mass="44797">MKPDSGPKGIGRRGLLVGGFGGLAAGGLVSGLSVDAAHREREASAGSKIAQSHYEFYDQPHPVGVSTIPQQYSVFMAFDLTLATAQDLQVLLARWSAAIDQLMQGNSIGQVEPEHEQSVATDTGEALGLGPNNLTVTVGFGPGMFDGRFGLAAKRPKKLAKLPKFSSDRLDPAVCDGDISLQACADDPQVAYHAIRDLARMARGSATTKWTVMGFGKASAQGGQETPRNLLGYKDGTRNVSTDPDHEKFVWVGDDDVAWMRGGTYQISRKIQMFIEIWDADRVSDQNEVFGRFKVSGAPLSGHAEFDTPDFHAKGADGDPVIPVNSHVALSAPENNGGVKILRRPYNYTDGINSDGQLDAGLHFLAYVNDPQHFITLQDRLGASDMLNEYIAHRGSAIFAVPPNPARGSFIGRELFG</sequence>
<dbReference type="RefSeq" id="WP_160952770.1">
    <property type="nucleotide sequence ID" value="NZ_WWEQ01000014.1"/>
</dbReference>
<dbReference type="PROSITE" id="PS51404">
    <property type="entry name" value="DYP_PEROXIDASE"/>
    <property type="match status" value="1"/>
</dbReference>
<feature type="domain" description="Dyp-type peroxidase N-terminal" evidence="9">
    <location>
        <begin position="64"/>
        <end position="215"/>
    </location>
</feature>
<dbReference type="NCBIfam" id="TIGR01413">
    <property type="entry name" value="Dyp_perox_fam"/>
    <property type="match status" value="1"/>
</dbReference>
<dbReference type="EMBL" id="WWEQ01000014">
    <property type="protein sequence ID" value="MYM19338.1"/>
    <property type="molecule type" value="Genomic_DNA"/>
</dbReference>
<dbReference type="GO" id="GO:0020037">
    <property type="term" value="F:heme binding"/>
    <property type="evidence" value="ECO:0007669"/>
    <property type="project" value="InterPro"/>
</dbReference>
<comment type="similarity">
    <text evidence="8">Belongs to the DyP-type peroxidase family.</text>
</comment>
<comment type="caution">
    <text evidence="11">The sequence shown here is derived from an EMBL/GenBank/DDBJ whole genome shotgun (WGS) entry which is preliminary data.</text>
</comment>
<dbReference type="GO" id="GO:0004601">
    <property type="term" value="F:peroxidase activity"/>
    <property type="evidence" value="ECO:0007669"/>
    <property type="project" value="UniProtKB-KW"/>
</dbReference>
<keyword evidence="3" id="KW-0349">Heme</keyword>
<evidence type="ECO:0000256" key="8">
    <source>
        <dbReference type="ARBA" id="ARBA00025737"/>
    </source>
</evidence>
<keyword evidence="4" id="KW-0479">Metal-binding</keyword>
<evidence type="ECO:0000256" key="4">
    <source>
        <dbReference type="ARBA" id="ARBA00022723"/>
    </source>
</evidence>
<evidence type="ECO:0000259" key="10">
    <source>
        <dbReference type="Pfam" id="PF20628"/>
    </source>
</evidence>
<keyword evidence="12" id="KW-1185">Reference proteome</keyword>
<dbReference type="InterPro" id="IPR006314">
    <property type="entry name" value="Dyp_peroxidase"/>
</dbReference>
<reference evidence="11 12" key="1">
    <citation type="submission" date="2020-01" db="EMBL/GenBank/DDBJ databases">
        <authorList>
            <person name="Deng T."/>
        </authorList>
    </citation>
    <scope>NUCLEOTIDE SEQUENCE [LARGE SCALE GENOMIC DNA]</scope>
    <source>
        <strain evidence="11 12">5221</strain>
    </source>
</reference>
<dbReference type="InterPro" id="IPR048328">
    <property type="entry name" value="Dyp_perox_C"/>
</dbReference>
<proteinExistence type="inferred from homology"/>
<evidence type="ECO:0000256" key="7">
    <source>
        <dbReference type="ARBA" id="ARBA00023004"/>
    </source>
</evidence>
<accession>A0A6N9H5J2</accession>
<dbReference type="SUPFAM" id="SSF54909">
    <property type="entry name" value="Dimeric alpha+beta barrel"/>
    <property type="match status" value="1"/>
</dbReference>
<dbReference type="Pfam" id="PF04261">
    <property type="entry name" value="Dyp_perox_N"/>
    <property type="match status" value="1"/>
</dbReference>
<evidence type="ECO:0000313" key="12">
    <source>
        <dbReference type="Proteomes" id="UP000469215"/>
    </source>
</evidence>
<keyword evidence="6" id="KW-0560">Oxidoreductase</keyword>
<keyword evidence="5" id="KW-0732">Signal</keyword>
<evidence type="ECO:0000259" key="9">
    <source>
        <dbReference type="Pfam" id="PF04261"/>
    </source>
</evidence>
<dbReference type="InterPro" id="IPR006311">
    <property type="entry name" value="TAT_signal"/>
</dbReference>
<dbReference type="Proteomes" id="UP000469215">
    <property type="component" value="Unassembled WGS sequence"/>
</dbReference>